<evidence type="ECO:0000313" key="5">
    <source>
        <dbReference type="Proteomes" id="UP001054252"/>
    </source>
</evidence>
<proteinExistence type="inferred from homology"/>
<dbReference type="GO" id="GO:0008422">
    <property type="term" value="F:beta-glucosidase activity"/>
    <property type="evidence" value="ECO:0007669"/>
    <property type="project" value="TreeGrafter"/>
</dbReference>
<dbReference type="PROSITE" id="PS00572">
    <property type="entry name" value="GLYCOSYL_HYDROL_F1_1"/>
    <property type="match status" value="1"/>
</dbReference>
<comment type="caution">
    <text evidence="4">The sequence shown here is derived from an EMBL/GenBank/DDBJ whole genome shotgun (WGS) entry which is preliminary data.</text>
</comment>
<dbReference type="InterPro" id="IPR001360">
    <property type="entry name" value="Glyco_hydro_1"/>
</dbReference>
<dbReference type="FunFam" id="3.20.20.80:FF:000022">
    <property type="entry name" value="Beta-glucosidase 11"/>
    <property type="match status" value="1"/>
</dbReference>
<gene>
    <name evidence="4" type="ORF">SLEP1_g35673</name>
</gene>
<evidence type="ECO:0000256" key="1">
    <source>
        <dbReference type="ARBA" id="ARBA00010838"/>
    </source>
</evidence>
<dbReference type="GO" id="GO:0005975">
    <property type="term" value="P:carbohydrate metabolic process"/>
    <property type="evidence" value="ECO:0007669"/>
    <property type="project" value="InterPro"/>
</dbReference>
<evidence type="ECO:0000256" key="2">
    <source>
        <dbReference type="ARBA" id="ARBA00022801"/>
    </source>
</evidence>
<dbReference type="PANTHER" id="PTHR10353">
    <property type="entry name" value="GLYCOSYL HYDROLASE"/>
    <property type="match status" value="1"/>
</dbReference>
<dbReference type="PRINTS" id="PR00131">
    <property type="entry name" value="GLHYDRLASE1"/>
</dbReference>
<dbReference type="PANTHER" id="PTHR10353:SF44">
    <property type="entry name" value="BETA-GLUCOSIDASE 17"/>
    <property type="match status" value="1"/>
</dbReference>
<name>A0AAV5KPE4_9ROSI</name>
<dbReference type="Pfam" id="PF00232">
    <property type="entry name" value="Glyco_hydro_1"/>
    <property type="match status" value="2"/>
</dbReference>
<dbReference type="InterPro" id="IPR017853">
    <property type="entry name" value="GH"/>
</dbReference>
<evidence type="ECO:0008006" key="6">
    <source>
        <dbReference type="Google" id="ProtNLM"/>
    </source>
</evidence>
<dbReference type="EMBL" id="BPVZ01000072">
    <property type="protein sequence ID" value="GKV26348.1"/>
    <property type="molecule type" value="Genomic_DNA"/>
</dbReference>
<evidence type="ECO:0000313" key="4">
    <source>
        <dbReference type="EMBL" id="GKV26348.1"/>
    </source>
</evidence>
<dbReference type="InterPro" id="IPR018120">
    <property type="entry name" value="Glyco_hydro_1_AS"/>
</dbReference>
<sequence length="751" mass="85648">MLKKLNRTTRLNLGHSISITAAFKQYSTLPLNPYANPHRALNKTPAQDPGSLPILSCELLQPCPQCHCFALCPPHCVPKPHQPWQHNARDNSVAPSFSGFREPLVLPNLKLKVLIEAMRMGLEIVYDERLDKEIQDMRLKMNQNDPKLDLNELVSTSNVFYKPDKIYAVRYLDELLVITSGSKISILDLKNQILNFLEVNLDLKVDRVKTAVHSAVSEKINFLGLELQAVSPSVLHPPMSEKAIRAKKKYLRQKEVRALELRNAWEGNQRKLDISALSNKEKITDGSNGDVADEFYYLLKEDVARMKEVGLDFFRFSISWSRILPRIQNSFSCDLKKYEAALNVTQVLVGKISGGINQKGINFYNDLIDLLLSNGIQPFVTLFHWDLPQALEDEYGGFLSPKIVDDFRDYANLCFQEFGDRVKQWATLNEPNLFSKEGYATGNSAPGRCSIYMGNCSEGNSATEPYIVMHHFILSHATALQLYKEKYQALQYGTIGITVNCNWYVPKFDTIASKRAAERARDFDWGWAIHPVVYGDYPKIMREMVGNRLPNFTKEQSEMIKGSFNFLGVNYYTTMYAEDSGYDTGANLSYTTDSRVNTSTEKNGIPICESTSISFLYICPWGLRDILLYIKGRYKSPTIIVTENGIGYVVNSSSTISDFINDNVRIKYHSVHLSYLSKAIKEGVDVRGYFIWSFLDNFEWDDGYTIRSGITYVDYVNGLQRYFKNSALWFHNFLKKENIASATNLSLLYFE</sequence>
<dbReference type="SUPFAM" id="SSF51445">
    <property type="entry name" value="(Trans)glycosidases"/>
    <property type="match status" value="1"/>
</dbReference>
<dbReference type="Proteomes" id="UP001054252">
    <property type="component" value="Unassembled WGS sequence"/>
</dbReference>
<reference evidence="4 5" key="1">
    <citation type="journal article" date="2021" name="Commun. Biol.">
        <title>The genome of Shorea leprosula (Dipterocarpaceae) highlights the ecological relevance of drought in aseasonal tropical rainforests.</title>
        <authorList>
            <person name="Ng K.K.S."/>
            <person name="Kobayashi M.J."/>
            <person name="Fawcett J.A."/>
            <person name="Hatakeyama M."/>
            <person name="Paape T."/>
            <person name="Ng C.H."/>
            <person name="Ang C.C."/>
            <person name="Tnah L.H."/>
            <person name="Lee C.T."/>
            <person name="Nishiyama T."/>
            <person name="Sese J."/>
            <person name="O'Brien M.J."/>
            <person name="Copetti D."/>
            <person name="Mohd Noor M.I."/>
            <person name="Ong R.C."/>
            <person name="Putra M."/>
            <person name="Sireger I.Z."/>
            <person name="Indrioko S."/>
            <person name="Kosugi Y."/>
            <person name="Izuno A."/>
            <person name="Isagi Y."/>
            <person name="Lee S.L."/>
            <person name="Shimizu K.K."/>
        </authorList>
    </citation>
    <scope>NUCLEOTIDE SEQUENCE [LARGE SCALE GENOMIC DNA]</scope>
    <source>
        <strain evidence="4">214</strain>
    </source>
</reference>
<keyword evidence="5" id="KW-1185">Reference proteome</keyword>
<protein>
    <recommendedName>
        <fullName evidence="6">Beta-glucosidase</fullName>
    </recommendedName>
</protein>
<accession>A0AAV5KPE4</accession>
<evidence type="ECO:0000256" key="3">
    <source>
        <dbReference type="PROSITE-ProRule" id="PRU10055"/>
    </source>
</evidence>
<dbReference type="Gene3D" id="3.20.20.80">
    <property type="entry name" value="Glycosidases"/>
    <property type="match status" value="1"/>
</dbReference>
<organism evidence="4 5">
    <name type="scientific">Rubroshorea leprosula</name>
    <dbReference type="NCBI Taxonomy" id="152421"/>
    <lineage>
        <taxon>Eukaryota</taxon>
        <taxon>Viridiplantae</taxon>
        <taxon>Streptophyta</taxon>
        <taxon>Embryophyta</taxon>
        <taxon>Tracheophyta</taxon>
        <taxon>Spermatophyta</taxon>
        <taxon>Magnoliopsida</taxon>
        <taxon>eudicotyledons</taxon>
        <taxon>Gunneridae</taxon>
        <taxon>Pentapetalae</taxon>
        <taxon>rosids</taxon>
        <taxon>malvids</taxon>
        <taxon>Malvales</taxon>
        <taxon>Dipterocarpaceae</taxon>
        <taxon>Rubroshorea</taxon>
    </lineage>
</organism>
<feature type="active site" description="Nucleophile" evidence="3">
    <location>
        <position position="643"/>
    </location>
</feature>
<keyword evidence="2" id="KW-0378">Hydrolase</keyword>
<comment type="similarity">
    <text evidence="1">Belongs to the glycosyl hydrolase 1 family.</text>
</comment>
<dbReference type="AlphaFoldDB" id="A0AAV5KPE4"/>